<dbReference type="EMBL" id="HG806955">
    <property type="protein sequence ID" value="CDW60215.1"/>
    <property type="molecule type" value="Genomic_DNA"/>
</dbReference>
<dbReference type="InterPro" id="IPR014722">
    <property type="entry name" value="Rib_uL2_dom2"/>
</dbReference>
<dbReference type="SMART" id="SM01382">
    <property type="entry name" value="Ribosomal_L2_C"/>
    <property type="match status" value="1"/>
</dbReference>
<dbReference type="Pfam" id="PF03947">
    <property type="entry name" value="Ribosomal_L2_C"/>
    <property type="match status" value="1"/>
</dbReference>
<dbReference type="STRING" id="36087.A0A077ZNH1"/>
<dbReference type="SMART" id="SM01383">
    <property type="entry name" value="Ribosomal_L2"/>
    <property type="match status" value="1"/>
</dbReference>
<dbReference type="Proteomes" id="UP000030665">
    <property type="component" value="Unassembled WGS sequence"/>
</dbReference>
<name>A0A077ZNH1_TRITR</name>
<dbReference type="OrthoDB" id="268576at2759"/>
<dbReference type="InterPro" id="IPR022669">
    <property type="entry name" value="Ribosomal_uL2_C"/>
</dbReference>
<evidence type="ECO:0000256" key="3">
    <source>
        <dbReference type="ARBA" id="ARBA00022980"/>
    </source>
</evidence>
<dbReference type="InterPro" id="IPR012340">
    <property type="entry name" value="NA-bd_OB-fold"/>
</dbReference>
<dbReference type="GO" id="GO:0005737">
    <property type="term" value="C:cytoplasm"/>
    <property type="evidence" value="ECO:0007669"/>
    <property type="project" value="TreeGrafter"/>
</dbReference>
<dbReference type="InterPro" id="IPR040044">
    <property type="entry name" value="SRR1L"/>
</dbReference>
<feature type="domain" description="Large ribosomal subunit protein uL2 C-terminal" evidence="5">
    <location>
        <begin position="364"/>
        <end position="486"/>
    </location>
</feature>
<dbReference type="InterPro" id="IPR022666">
    <property type="entry name" value="Ribosomal_uL2_RNA-bd_dom"/>
</dbReference>
<evidence type="ECO:0000259" key="5">
    <source>
        <dbReference type="SMART" id="SM01382"/>
    </source>
</evidence>
<gene>
    <name evidence="7" type="ORF">TTRE_0000857901</name>
</gene>
<evidence type="ECO:0000256" key="1">
    <source>
        <dbReference type="ARBA" id="ARBA00005636"/>
    </source>
</evidence>
<organism evidence="7 8">
    <name type="scientific">Trichuris trichiura</name>
    <name type="common">Whipworm</name>
    <name type="synonym">Trichocephalus trichiurus</name>
    <dbReference type="NCBI Taxonomy" id="36087"/>
    <lineage>
        <taxon>Eukaryota</taxon>
        <taxon>Metazoa</taxon>
        <taxon>Ecdysozoa</taxon>
        <taxon>Nematoda</taxon>
        <taxon>Enoplea</taxon>
        <taxon>Dorylaimia</taxon>
        <taxon>Trichinellida</taxon>
        <taxon>Trichuridae</taxon>
        <taxon>Trichuris</taxon>
    </lineage>
</organism>
<dbReference type="GO" id="GO:0006412">
    <property type="term" value="P:translation"/>
    <property type="evidence" value="ECO:0007669"/>
    <property type="project" value="InterPro"/>
</dbReference>
<dbReference type="Pfam" id="PF07985">
    <property type="entry name" value="SRR1"/>
    <property type="match status" value="1"/>
</dbReference>
<dbReference type="GO" id="GO:1990904">
    <property type="term" value="C:ribonucleoprotein complex"/>
    <property type="evidence" value="ECO:0007669"/>
    <property type="project" value="UniProtKB-KW"/>
</dbReference>
<comment type="similarity">
    <text evidence="1">Belongs to the universal ribosomal protein uL2 family.</text>
</comment>
<protein>
    <submittedName>
        <fullName evidence="7">SRR1 and Ribosomal L2 C domain containing protein</fullName>
    </submittedName>
</protein>
<dbReference type="PANTHER" id="PTHR28626">
    <property type="entry name" value="SRR1-LIKE PROTEIN"/>
    <property type="match status" value="1"/>
</dbReference>
<feature type="domain" description="Large ribosomal subunit protein uL2 RNA-binding" evidence="6">
    <location>
        <begin position="290"/>
        <end position="353"/>
    </location>
</feature>
<evidence type="ECO:0000313" key="7">
    <source>
        <dbReference type="EMBL" id="CDW60215.1"/>
    </source>
</evidence>
<dbReference type="SUPFAM" id="SSF50249">
    <property type="entry name" value="Nucleic acid-binding proteins"/>
    <property type="match status" value="1"/>
</dbReference>
<dbReference type="PANTHER" id="PTHR28626:SF3">
    <property type="entry name" value="SRR1-LIKE PROTEIN"/>
    <property type="match status" value="1"/>
</dbReference>
<keyword evidence="8" id="KW-1185">Reference proteome</keyword>
<accession>A0A077ZNH1</accession>
<evidence type="ECO:0000259" key="6">
    <source>
        <dbReference type="SMART" id="SM01383"/>
    </source>
</evidence>
<dbReference type="AlphaFoldDB" id="A0A077ZNH1"/>
<sequence length="522" mass="59258">MDADGFVKVQRSRQHKRALKHSIHPYNPSACFSSDHLVKIENWESRFCSFTEELQASRFFTRLIYELEAIFGDKNKSVDLVCYALGNFHSSLPATYQLALIELLRRQSFFSDSSVVYDPVFDESEKNRLRTVGWHVLELDETGCRKVTKPTFFFMPCCPLSLLNNVIFANRSGQLGNLILFCVSLKVAVADLSVCTQDDCTNICFAANFSREHYLAVNLLLNMFRSAVSLFGRQFCSLEATACLQRKNLLFQAHRYFPKPGPNKQYKYDYSVLECSAYTHKPLRLRRLGGRNPETGHKVNQRVGGGYKFDWFWVLEVRRDANYSAFIALVIGAKGRRWILATEHMTAGDVIRTSCELPKILVHAKEGDSWPVGALMPGTIVNCVELYPNCTDDYIIARNAGTSAAILRKSGDLVMIQAPSKREYCIKPQCMATVGRLSNVNRSKEPWGSMNMKRRMGIRMGSGLWHRKDGYCGRKVHPPLPPQTVEEPRPPPPQTNLATLSKWDHNAIFGNGTTNLLFGFHR</sequence>
<dbReference type="Gene3D" id="2.40.50.140">
    <property type="entry name" value="Nucleic acid-binding proteins"/>
    <property type="match status" value="1"/>
</dbReference>
<evidence type="ECO:0000256" key="4">
    <source>
        <dbReference type="ARBA" id="ARBA00023274"/>
    </source>
</evidence>
<dbReference type="InterPro" id="IPR008991">
    <property type="entry name" value="Translation_prot_SH3-like_sf"/>
</dbReference>
<dbReference type="GO" id="GO:0005840">
    <property type="term" value="C:ribosome"/>
    <property type="evidence" value="ECO:0007669"/>
    <property type="project" value="UniProtKB-KW"/>
</dbReference>
<keyword evidence="3" id="KW-0689">Ribosomal protein</keyword>
<dbReference type="Gene3D" id="2.30.30.30">
    <property type="match status" value="1"/>
</dbReference>
<evidence type="ECO:0000256" key="2">
    <source>
        <dbReference type="ARBA" id="ARBA00009856"/>
    </source>
</evidence>
<reference evidence="7" key="1">
    <citation type="submission" date="2014-01" db="EMBL/GenBank/DDBJ databases">
        <authorList>
            <person name="Aslett M."/>
        </authorList>
    </citation>
    <scope>NUCLEOTIDE SEQUENCE</scope>
</reference>
<keyword evidence="4" id="KW-0687">Ribonucleoprotein</keyword>
<evidence type="ECO:0000313" key="8">
    <source>
        <dbReference type="Proteomes" id="UP000030665"/>
    </source>
</evidence>
<comment type="similarity">
    <text evidence="2">Belongs to the SRR1 family.</text>
</comment>
<dbReference type="GO" id="GO:0005634">
    <property type="term" value="C:nucleus"/>
    <property type="evidence" value="ECO:0007669"/>
    <property type="project" value="TreeGrafter"/>
</dbReference>
<reference evidence="7" key="2">
    <citation type="submission" date="2014-03" db="EMBL/GenBank/DDBJ databases">
        <title>The whipworm genome and dual-species transcriptomics of an intimate host-pathogen interaction.</title>
        <authorList>
            <person name="Foth B.J."/>
            <person name="Tsai I.J."/>
            <person name="Reid A.J."/>
            <person name="Bancroft A.J."/>
            <person name="Nichol S."/>
            <person name="Tracey A."/>
            <person name="Holroyd N."/>
            <person name="Cotton J.A."/>
            <person name="Stanley E.J."/>
            <person name="Zarowiecki M."/>
            <person name="Liu J.Z."/>
            <person name="Huckvale T."/>
            <person name="Cooper P.J."/>
            <person name="Grencis R.K."/>
            <person name="Berriman M."/>
        </authorList>
    </citation>
    <scope>NUCLEOTIDE SEQUENCE [LARGE SCALE GENOMIC DNA]</scope>
</reference>
<proteinExistence type="inferred from homology"/>
<dbReference type="SUPFAM" id="SSF50104">
    <property type="entry name" value="Translation proteins SH3-like domain"/>
    <property type="match status" value="1"/>
</dbReference>
<dbReference type="InterPro" id="IPR012942">
    <property type="entry name" value="SRR1-like"/>
</dbReference>
<dbReference type="GO" id="GO:0003735">
    <property type="term" value="F:structural constituent of ribosome"/>
    <property type="evidence" value="ECO:0007669"/>
    <property type="project" value="InterPro"/>
</dbReference>